<evidence type="ECO:0000256" key="1">
    <source>
        <dbReference type="ARBA" id="ARBA00004370"/>
    </source>
</evidence>
<dbReference type="Proteomes" id="UP000007264">
    <property type="component" value="Unassembled WGS sequence"/>
</dbReference>
<dbReference type="KEGG" id="csl:COCSUDRAFT_83473"/>
<keyword evidence="3" id="KW-1133">Transmembrane helix</keyword>
<comment type="subcellular location">
    <subcellularLocation>
        <location evidence="1">Membrane</location>
    </subcellularLocation>
</comment>
<accession>I0YVU7</accession>
<dbReference type="OrthoDB" id="342281at2759"/>
<evidence type="ECO:0000256" key="3">
    <source>
        <dbReference type="ARBA" id="ARBA00022989"/>
    </source>
</evidence>
<keyword evidence="8" id="KW-1185">Reference proteome</keyword>
<protein>
    <recommendedName>
        <fullName evidence="6">SUN domain-containing protein</fullName>
    </recommendedName>
</protein>
<reference evidence="7 8" key="1">
    <citation type="journal article" date="2012" name="Genome Biol.">
        <title>The genome of the polar eukaryotic microalga coccomyxa subellipsoidea reveals traits of cold adaptation.</title>
        <authorList>
            <person name="Blanc G."/>
            <person name="Agarkova I."/>
            <person name="Grimwood J."/>
            <person name="Kuo A."/>
            <person name="Brueggeman A."/>
            <person name="Dunigan D."/>
            <person name="Gurnon J."/>
            <person name="Ladunga I."/>
            <person name="Lindquist E."/>
            <person name="Lucas S."/>
            <person name="Pangilinan J."/>
            <person name="Proschold T."/>
            <person name="Salamov A."/>
            <person name="Schmutz J."/>
            <person name="Weeks D."/>
            <person name="Yamada T."/>
            <person name="Claverie J.M."/>
            <person name="Grigoriev I."/>
            <person name="Van Etten J."/>
            <person name="Lomsadze A."/>
            <person name="Borodovsky M."/>
        </authorList>
    </citation>
    <scope>NUCLEOTIDE SEQUENCE [LARGE SCALE GENOMIC DNA]</scope>
    <source>
        <strain evidence="7 8">C-169</strain>
    </source>
</reference>
<gene>
    <name evidence="7" type="ORF">COCSUDRAFT_83473</name>
</gene>
<feature type="domain" description="SUN" evidence="6">
    <location>
        <begin position="95"/>
        <end position="275"/>
    </location>
</feature>
<dbReference type="eggNOG" id="KOG2687">
    <property type="taxonomic scope" value="Eukaryota"/>
</dbReference>
<dbReference type="GO" id="GO:0016020">
    <property type="term" value="C:membrane"/>
    <property type="evidence" value="ECO:0007669"/>
    <property type="project" value="UniProtKB-SubCell"/>
</dbReference>
<evidence type="ECO:0000313" key="8">
    <source>
        <dbReference type="Proteomes" id="UP000007264"/>
    </source>
</evidence>
<dbReference type="GO" id="GO:0005635">
    <property type="term" value="C:nuclear envelope"/>
    <property type="evidence" value="ECO:0007669"/>
    <property type="project" value="TreeGrafter"/>
</dbReference>
<dbReference type="PANTHER" id="PTHR12911:SF8">
    <property type="entry name" value="KLAROID PROTEIN-RELATED"/>
    <property type="match status" value="1"/>
</dbReference>
<keyword evidence="5" id="KW-0175">Coiled coil</keyword>
<comment type="caution">
    <text evidence="7">The sequence shown here is derived from an EMBL/GenBank/DDBJ whole genome shotgun (WGS) entry which is preliminary data.</text>
</comment>
<keyword evidence="2" id="KW-0812">Transmembrane</keyword>
<dbReference type="Pfam" id="PF07738">
    <property type="entry name" value="Sad1_UNC"/>
    <property type="match status" value="1"/>
</dbReference>
<evidence type="ECO:0000256" key="2">
    <source>
        <dbReference type="ARBA" id="ARBA00022692"/>
    </source>
</evidence>
<evidence type="ECO:0000256" key="5">
    <source>
        <dbReference type="SAM" id="Coils"/>
    </source>
</evidence>
<dbReference type="InterPro" id="IPR045119">
    <property type="entry name" value="SUN1-5"/>
</dbReference>
<dbReference type="PANTHER" id="PTHR12911">
    <property type="entry name" value="SAD1/UNC-84-LIKE PROTEIN-RELATED"/>
    <property type="match status" value="1"/>
</dbReference>
<dbReference type="STRING" id="574566.I0YVU7"/>
<dbReference type="InterPro" id="IPR012919">
    <property type="entry name" value="SUN_dom"/>
</dbReference>
<sequence>MAWFDFDVVRPKVPHQEEGLLLLAVLTSWLTSRFSQPDLTKRQLSTILTSVEQADRRYNALVKALDSAQGQVHTTEDRLESTQKKLDALEQSFQGGSDKDTKLSGKVEPSLIVNMAEQRMEKLLARFAADKTYLLTPGGPIPGECLALNGSKGYVDIKLRETIVPTALTYEHVPTSIAYDIRSAPQDMSATGSLSEAFRFSPKGKGPVLSLLERRRGVGPTDLGEFVYDPSQGALNTVALDGTIPADQIRLKVESNYGHPDYTCLYRVRIHGRVPKEGE</sequence>
<keyword evidence="4" id="KW-0472">Membrane</keyword>
<dbReference type="GO" id="GO:0043495">
    <property type="term" value="F:protein-membrane adaptor activity"/>
    <property type="evidence" value="ECO:0007669"/>
    <property type="project" value="TreeGrafter"/>
</dbReference>
<dbReference type="RefSeq" id="XP_005647060.1">
    <property type="nucleotide sequence ID" value="XM_005647003.1"/>
</dbReference>
<name>I0YVU7_COCSC</name>
<dbReference type="EMBL" id="AGSI01000010">
    <property type="protein sequence ID" value="EIE22516.1"/>
    <property type="molecule type" value="Genomic_DNA"/>
</dbReference>
<evidence type="ECO:0000259" key="6">
    <source>
        <dbReference type="PROSITE" id="PS51469"/>
    </source>
</evidence>
<feature type="coiled-coil region" evidence="5">
    <location>
        <begin position="51"/>
        <end position="92"/>
    </location>
</feature>
<organism evidence="7 8">
    <name type="scientific">Coccomyxa subellipsoidea (strain C-169)</name>
    <name type="common">Green microalga</name>
    <dbReference type="NCBI Taxonomy" id="574566"/>
    <lineage>
        <taxon>Eukaryota</taxon>
        <taxon>Viridiplantae</taxon>
        <taxon>Chlorophyta</taxon>
        <taxon>core chlorophytes</taxon>
        <taxon>Trebouxiophyceae</taxon>
        <taxon>Trebouxiophyceae incertae sedis</taxon>
        <taxon>Coccomyxaceae</taxon>
        <taxon>Coccomyxa</taxon>
        <taxon>Coccomyxa subellipsoidea</taxon>
    </lineage>
</organism>
<dbReference type="GeneID" id="17040386"/>
<dbReference type="PROSITE" id="PS51469">
    <property type="entry name" value="SUN"/>
    <property type="match status" value="1"/>
</dbReference>
<dbReference type="Gene3D" id="2.60.120.260">
    <property type="entry name" value="Galactose-binding domain-like"/>
    <property type="match status" value="1"/>
</dbReference>
<proteinExistence type="predicted"/>
<dbReference type="AlphaFoldDB" id="I0YVU7"/>
<evidence type="ECO:0000256" key="4">
    <source>
        <dbReference type="ARBA" id="ARBA00023136"/>
    </source>
</evidence>
<evidence type="ECO:0000313" key="7">
    <source>
        <dbReference type="EMBL" id="EIE22516.1"/>
    </source>
</evidence>